<keyword evidence="2" id="KW-1185">Reference proteome</keyword>
<evidence type="ECO:0000313" key="1">
    <source>
        <dbReference type="EMBL" id="KAL2342059.1"/>
    </source>
</evidence>
<dbReference type="AlphaFoldDB" id="A0ABD1N1Y3"/>
<protein>
    <submittedName>
        <fullName evidence="1">Uncharacterized protein</fullName>
    </submittedName>
</protein>
<proteinExistence type="predicted"/>
<comment type="caution">
    <text evidence="1">The sequence shown here is derived from an EMBL/GenBank/DDBJ whole genome shotgun (WGS) entry which is preliminary data.</text>
</comment>
<dbReference type="EMBL" id="JBGMDY010000003">
    <property type="protein sequence ID" value="KAL2342059.1"/>
    <property type="molecule type" value="Genomic_DNA"/>
</dbReference>
<sequence>MALNLIICNNIENWQATKELIQPLKKPNPFNIILSIPILIPIAFTRIMQRLLHLIAKLHIQIQLPQVPLAPPPRPTQRRLLARLRHHRSSIHSLTTPRLGTIASTSMNPPPRPLHRRHPSNVTIVSPLLSPPLGLLRLPAPPVAVVGIVLRRVGALHELRRGSIVIENPSPLLAPFPRIPPGRARKQRRERVPV</sequence>
<reference evidence="1 2" key="1">
    <citation type="submission" date="2024-08" db="EMBL/GenBank/DDBJ databases">
        <title>Insights into the chromosomal genome structure of Flemingia macrophylla.</title>
        <authorList>
            <person name="Ding Y."/>
            <person name="Zhao Y."/>
            <person name="Bi W."/>
            <person name="Wu M."/>
            <person name="Zhao G."/>
            <person name="Gong Y."/>
            <person name="Li W."/>
            <person name="Zhang P."/>
        </authorList>
    </citation>
    <scope>NUCLEOTIDE SEQUENCE [LARGE SCALE GENOMIC DNA]</scope>
    <source>
        <strain evidence="1">DYQJB</strain>
        <tissue evidence="1">Leaf</tissue>
    </source>
</reference>
<accession>A0ABD1N1Y3</accession>
<organism evidence="1 2">
    <name type="scientific">Flemingia macrophylla</name>
    <dbReference type="NCBI Taxonomy" id="520843"/>
    <lineage>
        <taxon>Eukaryota</taxon>
        <taxon>Viridiplantae</taxon>
        <taxon>Streptophyta</taxon>
        <taxon>Embryophyta</taxon>
        <taxon>Tracheophyta</taxon>
        <taxon>Spermatophyta</taxon>
        <taxon>Magnoliopsida</taxon>
        <taxon>eudicotyledons</taxon>
        <taxon>Gunneridae</taxon>
        <taxon>Pentapetalae</taxon>
        <taxon>rosids</taxon>
        <taxon>fabids</taxon>
        <taxon>Fabales</taxon>
        <taxon>Fabaceae</taxon>
        <taxon>Papilionoideae</taxon>
        <taxon>50 kb inversion clade</taxon>
        <taxon>NPAAA clade</taxon>
        <taxon>indigoferoid/millettioid clade</taxon>
        <taxon>Phaseoleae</taxon>
        <taxon>Flemingia</taxon>
    </lineage>
</organism>
<gene>
    <name evidence="1" type="ORF">Fmac_009999</name>
</gene>
<name>A0ABD1N1Y3_9FABA</name>
<dbReference type="Proteomes" id="UP001603857">
    <property type="component" value="Unassembled WGS sequence"/>
</dbReference>
<evidence type="ECO:0000313" key="2">
    <source>
        <dbReference type="Proteomes" id="UP001603857"/>
    </source>
</evidence>